<dbReference type="InterPro" id="IPR058995">
    <property type="entry name" value="YolC/YozM-like"/>
</dbReference>
<sequence length="87" mass="10208">MKKILLVLVALLTCIILVFNIYVSEEDTTKSVEDLRVERIEKVLEDAWDKYDLASFQMSGTDSIIWIKTEKNENQEEVRAYLEKKHS</sequence>
<dbReference type="AlphaFoldDB" id="A0A2A8ZV94"/>
<comment type="caution">
    <text evidence="1">The sequence shown here is derived from an EMBL/GenBank/DDBJ whole genome shotgun (WGS) entry which is preliminary data.</text>
</comment>
<accession>A0A2A8ZV94</accession>
<proteinExistence type="predicted"/>
<dbReference type="Pfam" id="PF26328">
    <property type="entry name" value="YolC_YozM"/>
    <property type="match status" value="1"/>
</dbReference>
<evidence type="ECO:0000313" key="2">
    <source>
        <dbReference type="Proteomes" id="UP000220032"/>
    </source>
</evidence>
<name>A0A2A8ZV94_BACCE</name>
<organism evidence="1 2">
    <name type="scientific">Bacillus cereus</name>
    <dbReference type="NCBI Taxonomy" id="1396"/>
    <lineage>
        <taxon>Bacteria</taxon>
        <taxon>Bacillati</taxon>
        <taxon>Bacillota</taxon>
        <taxon>Bacilli</taxon>
        <taxon>Bacillales</taxon>
        <taxon>Bacillaceae</taxon>
        <taxon>Bacillus</taxon>
        <taxon>Bacillus cereus group</taxon>
    </lineage>
</organism>
<protein>
    <submittedName>
        <fullName evidence="1">Uncharacterized protein</fullName>
    </submittedName>
</protein>
<dbReference type="RefSeq" id="WP_098343758.1">
    <property type="nucleotide sequence ID" value="NZ_NTRR01000058.1"/>
</dbReference>
<dbReference type="Proteomes" id="UP000220032">
    <property type="component" value="Unassembled WGS sequence"/>
</dbReference>
<evidence type="ECO:0000313" key="1">
    <source>
        <dbReference type="EMBL" id="PFE08918.1"/>
    </source>
</evidence>
<gene>
    <name evidence="1" type="ORF">CN307_27315</name>
</gene>
<reference evidence="1 2" key="1">
    <citation type="submission" date="2017-09" db="EMBL/GenBank/DDBJ databases">
        <title>Large-scale bioinformatics analysis of Bacillus genomes uncovers conserved roles of natural products in bacterial physiology.</title>
        <authorList>
            <consortium name="Agbiome Team Llc"/>
            <person name="Bleich R.M."/>
            <person name="Grubbs K.J."/>
            <person name="Santa Maria K.C."/>
            <person name="Allen S.E."/>
            <person name="Farag S."/>
            <person name="Shank E.A."/>
            <person name="Bowers A."/>
        </authorList>
    </citation>
    <scope>NUCLEOTIDE SEQUENCE [LARGE SCALE GENOMIC DNA]</scope>
    <source>
        <strain evidence="1 2">AFS022681</strain>
    </source>
</reference>
<dbReference type="EMBL" id="NTRR01000058">
    <property type="protein sequence ID" value="PFE08918.1"/>
    <property type="molecule type" value="Genomic_DNA"/>
</dbReference>